<evidence type="ECO:0000313" key="2">
    <source>
        <dbReference type="Proteomes" id="UP000002384"/>
    </source>
</evidence>
<dbReference type="KEGG" id="cyc:PCC7424_2457"/>
<evidence type="ECO:0000313" key="1">
    <source>
        <dbReference type="EMBL" id="ACK70875.1"/>
    </source>
</evidence>
<keyword evidence="2" id="KW-1185">Reference proteome</keyword>
<name>B7KJ39_GLOC7</name>
<protein>
    <submittedName>
        <fullName evidence="1">Uncharacterized protein</fullName>
    </submittedName>
</protein>
<proteinExistence type="predicted"/>
<sequence length="125" mass="14592">MNQPIEQAILSKKEGQDLFKIGHQNQWSSYLKTIGLNPDEDISLSWENIEDILALQLFVQAQLGQRKGSKAQFAQLYKKGRKAVLKTLYRLSIPWKSEKKKLRRRYQTQILPKRTVAMESSQFKV</sequence>
<gene>
    <name evidence="1" type="ordered locus">PCC7424_2457</name>
</gene>
<dbReference type="RefSeq" id="WP_015954479.1">
    <property type="nucleotide sequence ID" value="NC_011729.1"/>
</dbReference>
<reference evidence="2" key="1">
    <citation type="journal article" date="2011" name="MBio">
        <title>Novel metabolic attributes of the genus Cyanothece, comprising a group of unicellular nitrogen-fixing Cyanobacteria.</title>
        <authorList>
            <person name="Bandyopadhyay A."/>
            <person name="Elvitigala T."/>
            <person name="Welsh E."/>
            <person name="Stockel J."/>
            <person name="Liberton M."/>
            <person name="Min H."/>
            <person name="Sherman L.A."/>
            <person name="Pakrasi H.B."/>
        </authorList>
    </citation>
    <scope>NUCLEOTIDE SEQUENCE [LARGE SCALE GENOMIC DNA]</scope>
    <source>
        <strain evidence="2">PCC 7424</strain>
    </source>
</reference>
<dbReference type="HOGENOM" id="CLU_2069189_0_0_3"/>
<dbReference type="Proteomes" id="UP000002384">
    <property type="component" value="Chromosome"/>
</dbReference>
<dbReference type="EMBL" id="CP001291">
    <property type="protein sequence ID" value="ACK70875.1"/>
    <property type="molecule type" value="Genomic_DNA"/>
</dbReference>
<organism evidence="1 2">
    <name type="scientific">Gloeothece citriformis (strain PCC 7424)</name>
    <name type="common">Cyanothece sp. (strain PCC 7424)</name>
    <dbReference type="NCBI Taxonomy" id="65393"/>
    <lineage>
        <taxon>Bacteria</taxon>
        <taxon>Bacillati</taxon>
        <taxon>Cyanobacteriota</taxon>
        <taxon>Cyanophyceae</taxon>
        <taxon>Oscillatoriophycideae</taxon>
        <taxon>Chroococcales</taxon>
        <taxon>Aphanothecaceae</taxon>
        <taxon>Gloeothece</taxon>
        <taxon>Gloeothece citriformis</taxon>
    </lineage>
</organism>
<accession>B7KJ39</accession>
<dbReference type="eggNOG" id="ENOG50320VF">
    <property type="taxonomic scope" value="Bacteria"/>
</dbReference>
<dbReference type="AlphaFoldDB" id="B7KJ39"/>
<dbReference type="OrthoDB" id="429677at2"/>